<protein>
    <submittedName>
        <fullName evidence="1">Uncharacterized protein</fullName>
    </submittedName>
</protein>
<proteinExistence type="predicted"/>
<accession>A0A1G2BAZ3</accession>
<dbReference type="EMBL" id="MHKI01000024">
    <property type="protein sequence ID" value="OGY86185.1"/>
    <property type="molecule type" value="Genomic_DNA"/>
</dbReference>
<organism evidence="1 2">
    <name type="scientific">Candidatus Kerfeldbacteria bacterium RIFOXYB2_FULL_38_14</name>
    <dbReference type="NCBI Taxonomy" id="1798547"/>
    <lineage>
        <taxon>Bacteria</taxon>
        <taxon>Candidatus Kerfeldiibacteriota</taxon>
    </lineage>
</organism>
<reference evidence="1 2" key="1">
    <citation type="journal article" date="2016" name="Nat. Commun.">
        <title>Thousands of microbial genomes shed light on interconnected biogeochemical processes in an aquifer system.</title>
        <authorList>
            <person name="Anantharaman K."/>
            <person name="Brown C.T."/>
            <person name="Hug L.A."/>
            <person name="Sharon I."/>
            <person name="Castelle C.J."/>
            <person name="Probst A.J."/>
            <person name="Thomas B.C."/>
            <person name="Singh A."/>
            <person name="Wilkins M.J."/>
            <person name="Karaoz U."/>
            <person name="Brodie E.L."/>
            <person name="Williams K.H."/>
            <person name="Hubbard S.S."/>
            <person name="Banfield J.F."/>
        </authorList>
    </citation>
    <scope>NUCLEOTIDE SEQUENCE [LARGE SCALE GENOMIC DNA]</scope>
</reference>
<comment type="caution">
    <text evidence="1">The sequence shown here is derived from an EMBL/GenBank/DDBJ whole genome shotgun (WGS) entry which is preliminary data.</text>
</comment>
<evidence type="ECO:0000313" key="1">
    <source>
        <dbReference type="EMBL" id="OGY86185.1"/>
    </source>
</evidence>
<sequence>MKNWSTDIHVLKKDKKQYAIWRLEQLVNFGLHANEKIPKTALKKYWNEIHIDPVKKKYLAFLLWNKQF</sequence>
<evidence type="ECO:0000313" key="2">
    <source>
        <dbReference type="Proteomes" id="UP000176420"/>
    </source>
</evidence>
<dbReference type="AlphaFoldDB" id="A0A1G2BAZ3"/>
<gene>
    <name evidence="1" type="ORF">A2319_03310</name>
</gene>
<name>A0A1G2BAZ3_9BACT</name>
<dbReference type="Proteomes" id="UP000176420">
    <property type="component" value="Unassembled WGS sequence"/>
</dbReference>